<keyword evidence="1" id="KW-0812">Transmembrane</keyword>
<dbReference type="AlphaFoldDB" id="A0AAN6N5D2"/>
<feature type="transmembrane region" description="Helical" evidence="1">
    <location>
        <begin position="24"/>
        <end position="45"/>
    </location>
</feature>
<accession>A0AAN6N5D2</accession>
<protein>
    <submittedName>
        <fullName evidence="2">Uncharacterized protein</fullName>
    </submittedName>
</protein>
<organism evidence="2 3">
    <name type="scientific">Diplogelasinospora grovesii</name>
    <dbReference type="NCBI Taxonomy" id="303347"/>
    <lineage>
        <taxon>Eukaryota</taxon>
        <taxon>Fungi</taxon>
        <taxon>Dikarya</taxon>
        <taxon>Ascomycota</taxon>
        <taxon>Pezizomycotina</taxon>
        <taxon>Sordariomycetes</taxon>
        <taxon>Sordariomycetidae</taxon>
        <taxon>Sordariales</taxon>
        <taxon>Diplogelasinosporaceae</taxon>
        <taxon>Diplogelasinospora</taxon>
    </lineage>
</organism>
<reference evidence="3" key="1">
    <citation type="journal article" date="2023" name="Mol. Phylogenet. Evol.">
        <title>Genome-scale phylogeny and comparative genomics of the fungal order Sordariales.</title>
        <authorList>
            <person name="Hensen N."/>
            <person name="Bonometti L."/>
            <person name="Westerberg I."/>
            <person name="Brannstrom I.O."/>
            <person name="Guillou S."/>
            <person name="Cros-Aarteil S."/>
            <person name="Calhoun S."/>
            <person name="Haridas S."/>
            <person name="Kuo A."/>
            <person name="Mondo S."/>
            <person name="Pangilinan J."/>
            <person name="Riley R."/>
            <person name="LaButti K."/>
            <person name="Andreopoulos B."/>
            <person name="Lipzen A."/>
            <person name="Chen C."/>
            <person name="Yan M."/>
            <person name="Daum C."/>
            <person name="Ng V."/>
            <person name="Clum A."/>
            <person name="Steindorff A."/>
            <person name="Ohm R.A."/>
            <person name="Martin F."/>
            <person name="Silar P."/>
            <person name="Natvig D.O."/>
            <person name="Lalanne C."/>
            <person name="Gautier V."/>
            <person name="Ament-Velasquez S.L."/>
            <person name="Kruys A."/>
            <person name="Hutchinson M.I."/>
            <person name="Powell A.J."/>
            <person name="Barry K."/>
            <person name="Miller A.N."/>
            <person name="Grigoriev I.V."/>
            <person name="Debuchy R."/>
            <person name="Gladieux P."/>
            <person name="Hiltunen Thoren M."/>
            <person name="Johannesson H."/>
        </authorList>
    </citation>
    <scope>NUCLEOTIDE SEQUENCE [LARGE SCALE GENOMIC DNA]</scope>
    <source>
        <strain evidence="3">CBS 340.73</strain>
    </source>
</reference>
<evidence type="ECO:0000256" key="1">
    <source>
        <dbReference type="SAM" id="Phobius"/>
    </source>
</evidence>
<keyword evidence="3" id="KW-1185">Reference proteome</keyword>
<sequence length="76" mass="8566">MLLLGKSATSFHNKLLVSSSLARWLYTAITKVLVSNPLAQLYTLGKISRRKRCRERSAPLFVGLVGLVASWWAYTR</sequence>
<keyword evidence="1" id="KW-1133">Transmembrane helix</keyword>
<dbReference type="EMBL" id="MU853827">
    <property type="protein sequence ID" value="KAK3938533.1"/>
    <property type="molecule type" value="Genomic_DNA"/>
</dbReference>
<comment type="caution">
    <text evidence="2">The sequence shown here is derived from an EMBL/GenBank/DDBJ whole genome shotgun (WGS) entry which is preliminary data.</text>
</comment>
<evidence type="ECO:0000313" key="3">
    <source>
        <dbReference type="Proteomes" id="UP001303473"/>
    </source>
</evidence>
<dbReference type="Proteomes" id="UP001303473">
    <property type="component" value="Unassembled WGS sequence"/>
</dbReference>
<proteinExistence type="predicted"/>
<evidence type="ECO:0000313" key="2">
    <source>
        <dbReference type="EMBL" id="KAK3938533.1"/>
    </source>
</evidence>
<keyword evidence="1" id="KW-0472">Membrane</keyword>
<name>A0AAN6N5D2_9PEZI</name>
<gene>
    <name evidence="2" type="ORF">QBC46DRAFT_162330</name>
</gene>
<feature type="transmembrane region" description="Helical" evidence="1">
    <location>
        <begin position="57"/>
        <end position="74"/>
    </location>
</feature>